<dbReference type="PANTHER" id="PTHR45707">
    <property type="entry name" value="C2 CALCIUM/LIPID-BINDING PLANT PHOSPHORIBOSYLTRANSFERASE FAMILY PROTEIN"/>
    <property type="match status" value="1"/>
</dbReference>
<evidence type="ECO:0000256" key="2">
    <source>
        <dbReference type="SAM" id="MobiDB-lite"/>
    </source>
</evidence>
<keyword evidence="5" id="KW-1185">Reference proteome</keyword>
<dbReference type="Gene3D" id="1.10.510.10">
    <property type="entry name" value="Transferase(Phosphotransferase) domain 1"/>
    <property type="match status" value="1"/>
</dbReference>
<dbReference type="InterPro" id="IPR011009">
    <property type="entry name" value="Kinase-like_dom_sf"/>
</dbReference>
<feature type="region of interest" description="Disordered" evidence="2">
    <location>
        <begin position="210"/>
        <end position="241"/>
    </location>
</feature>
<reference evidence="4" key="1">
    <citation type="submission" date="2020-10" db="EMBL/GenBank/DDBJ databases">
        <authorList>
            <person name="Han B."/>
            <person name="Lu T."/>
            <person name="Zhao Q."/>
            <person name="Huang X."/>
            <person name="Zhao Y."/>
        </authorList>
    </citation>
    <scope>NUCLEOTIDE SEQUENCE</scope>
</reference>
<dbReference type="InterPro" id="IPR000719">
    <property type="entry name" value="Prot_kinase_dom"/>
</dbReference>
<dbReference type="GO" id="GO:0005524">
    <property type="term" value="F:ATP binding"/>
    <property type="evidence" value="ECO:0007669"/>
    <property type="project" value="UniProtKB-UniRule"/>
</dbReference>
<feature type="binding site" evidence="1">
    <location>
        <position position="64"/>
    </location>
    <ligand>
        <name>ATP</name>
        <dbReference type="ChEBI" id="CHEBI:30616"/>
    </ligand>
</feature>
<sequence>MDYEASLHDVLERLLHDESAKPCALPLSLLRAITNNFNGAWEIGRGAFAAVYKGVLRNGTVAVKMYQLQDFHDKRFHNELSCHMGLKHKNIVRLLGYCAETLSEMVEYEGKMILAEKPERGYTAPEVLDKGEVTLKADIYSLGVLIMEILTGQKEYCVVENVLESWADRLGTSLEDTRLEQIRVCAEIAISCCNLDRKKRPDAGHIIKMLDETESTDQFTEPDEKESVDEFKPDEQVSVPR</sequence>
<feature type="domain" description="Protein kinase" evidence="3">
    <location>
        <begin position="37"/>
        <end position="241"/>
    </location>
</feature>
<accession>A0A811QN53</accession>
<evidence type="ECO:0000256" key="1">
    <source>
        <dbReference type="PROSITE-ProRule" id="PRU10141"/>
    </source>
</evidence>
<gene>
    <name evidence="4" type="ORF">NCGR_LOCUS40904</name>
</gene>
<dbReference type="SUPFAM" id="SSF56112">
    <property type="entry name" value="Protein kinase-like (PK-like)"/>
    <property type="match status" value="1"/>
</dbReference>
<dbReference type="Pfam" id="PF00069">
    <property type="entry name" value="Pkinase"/>
    <property type="match status" value="1"/>
</dbReference>
<protein>
    <recommendedName>
        <fullName evidence="3">Protein kinase domain-containing protein</fullName>
    </recommendedName>
</protein>
<dbReference type="InterPro" id="IPR017441">
    <property type="entry name" value="Protein_kinase_ATP_BS"/>
</dbReference>
<keyword evidence="1" id="KW-0067">ATP-binding</keyword>
<dbReference type="PROSITE" id="PS50011">
    <property type="entry name" value="PROTEIN_KINASE_DOM"/>
    <property type="match status" value="1"/>
</dbReference>
<dbReference type="GO" id="GO:0004672">
    <property type="term" value="F:protein kinase activity"/>
    <property type="evidence" value="ECO:0007669"/>
    <property type="project" value="InterPro"/>
</dbReference>
<dbReference type="OrthoDB" id="187462at2759"/>
<dbReference type="EMBL" id="CAJGYO010000010">
    <property type="protein sequence ID" value="CAD6257419.1"/>
    <property type="molecule type" value="Genomic_DNA"/>
</dbReference>
<evidence type="ECO:0000313" key="5">
    <source>
        <dbReference type="Proteomes" id="UP000604825"/>
    </source>
</evidence>
<evidence type="ECO:0000313" key="4">
    <source>
        <dbReference type="EMBL" id="CAD6257419.1"/>
    </source>
</evidence>
<feature type="compositionally biased region" description="Acidic residues" evidence="2">
    <location>
        <begin position="212"/>
        <end position="227"/>
    </location>
</feature>
<dbReference type="Gene3D" id="3.30.200.20">
    <property type="entry name" value="Phosphorylase Kinase, domain 1"/>
    <property type="match status" value="1"/>
</dbReference>
<keyword evidence="1" id="KW-0547">Nucleotide-binding</keyword>
<evidence type="ECO:0000259" key="3">
    <source>
        <dbReference type="PROSITE" id="PS50011"/>
    </source>
</evidence>
<proteinExistence type="predicted"/>
<dbReference type="Pfam" id="PF07714">
    <property type="entry name" value="PK_Tyr_Ser-Thr"/>
    <property type="match status" value="1"/>
</dbReference>
<comment type="caution">
    <text evidence="4">The sequence shown here is derived from an EMBL/GenBank/DDBJ whole genome shotgun (WGS) entry which is preliminary data.</text>
</comment>
<dbReference type="AlphaFoldDB" id="A0A811QN53"/>
<dbReference type="Proteomes" id="UP000604825">
    <property type="component" value="Unassembled WGS sequence"/>
</dbReference>
<organism evidence="4 5">
    <name type="scientific">Miscanthus lutarioriparius</name>
    <dbReference type="NCBI Taxonomy" id="422564"/>
    <lineage>
        <taxon>Eukaryota</taxon>
        <taxon>Viridiplantae</taxon>
        <taxon>Streptophyta</taxon>
        <taxon>Embryophyta</taxon>
        <taxon>Tracheophyta</taxon>
        <taxon>Spermatophyta</taxon>
        <taxon>Magnoliopsida</taxon>
        <taxon>Liliopsida</taxon>
        <taxon>Poales</taxon>
        <taxon>Poaceae</taxon>
        <taxon>PACMAD clade</taxon>
        <taxon>Panicoideae</taxon>
        <taxon>Andropogonodae</taxon>
        <taxon>Andropogoneae</taxon>
        <taxon>Saccharinae</taxon>
        <taxon>Miscanthus</taxon>
    </lineage>
</organism>
<name>A0A811QN53_9POAL</name>
<dbReference type="PROSITE" id="PS00107">
    <property type="entry name" value="PROTEIN_KINASE_ATP"/>
    <property type="match status" value="1"/>
</dbReference>
<dbReference type="InterPro" id="IPR001245">
    <property type="entry name" value="Ser-Thr/Tyr_kinase_cat_dom"/>
</dbReference>